<dbReference type="Pfam" id="PF05042">
    <property type="entry name" value="Caleosin"/>
    <property type="match status" value="3"/>
</dbReference>
<dbReference type="PANTHER" id="PTHR31495:SF50">
    <property type="entry name" value="PEROXYGENASE 1"/>
    <property type="match status" value="1"/>
</dbReference>
<protein>
    <recommendedName>
        <fullName evidence="5">Peroxygenase</fullName>
    </recommendedName>
</protein>
<reference evidence="3" key="1">
    <citation type="submission" date="2022-12" db="EMBL/GenBank/DDBJ databases">
        <title>Draft genome assemblies for two species of Escallonia (Escalloniales).</title>
        <authorList>
            <person name="Chanderbali A."/>
            <person name="Dervinis C."/>
            <person name="Anghel I."/>
            <person name="Soltis D."/>
            <person name="Soltis P."/>
            <person name="Zapata F."/>
        </authorList>
    </citation>
    <scope>NUCLEOTIDE SEQUENCE</scope>
    <source>
        <strain evidence="3">UCBG64.0493</strain>
        <tissue evidence="3">Leaf</tissue>
    </source>
</reference>
<dbReference type="Proteomes" id="UP001188597">
    <property type="component" value="Unassembled WGS sequence"/>
</dbReference>
<comment type="similarity">
    <text evidence="1">Belongs to the caleosin family.</text>
</comment>
<evidence type="ECO:0000256" key="2">
    <source>
        <dbReference type="SAM" id="Phobius"/>
    </source>
</evidence>
<evidence type="ECO:0000313" key="3">
    <source>
        <dbReference type="EMBL" id="KAK3022510.1"/>
    </source>
</evidence>
<proteinExistence type="inferred from homology"/>
<organism evidence="3 4">
    <name type="scientific">Escallonia herrerae</name>
    <dbReference type="NCBI Taxonomy" id="1293975"/>
    <lineage>
        <taxon>Eukaryota</taxon>
        <taxon>Viridiplantae</taxon>
        <taxon>Streptophyta</taxon>
        <taxon>Embryophyta</taxon>
        <taxon>Tracheophyta</taxon>
        <taxon>Spermatophyta</taxon>
        <taxon>Magnoliopsida</taxon>
        <taxon>eudicotyledons</taxon>
        <taxon>Gunneridae</taxon>
        <taxon>Pentapetalae</taxon>
        <taxon>asterids</taxon>
        <taxon>campanulids</taxon>
        <taxon>Escalloniales</taxon>
        <taxon>Escalloniaceae</taxon>
        <taxon>Escallonia</taxon>
    </lineage>
</organism>
<evidence type="ECO:0000313" key="4">
    <source>
        <dbReference type="Proteomes" id="UP001188597"/>
    </source>
</evidence>
<dbReference type="EMBL" id="JAVXUP010000707">
    <property type="protein sequence ID" value="KAK3022510.1"/>
    <property type="molecule type" value="Genomic_DNA"/>
</dbReference>
<feature type="transmembrane region" description="Helical" evidence="2">
    <location>
        <begin position="92"/>
        <end position="112"/>
    </location>
</feature>
<keyword evidence="2" id="KW-0472">Membrane</keyword>
<name>A0AA88WA77_9ASTE</name>
<evidence type="ECO:0008006" key="5">
    <source>
        <dbReference type="Google" id="ProtNLM"/>
    </source>
</evidence>
<keyword evidence="4" id="KW-1185">Reference proteome</keyword>
<dbReference type="InterPro" id="IPR007736">
    <property type="entry name" value="Caleosin-related"/>
</dbReference>
<evidence type="ECO:0000256" key="1">
    <source>
        <dbReference type="ARBA" id="ARBA00006765"/>
    </source>
</evidence>
<keyword evidence="2" id="KW-0812">Transmembrane</keyword>
<dbReference type="GO" id="GO:0004497">
    <property type="term" value="F:monooxygenase activity"/>
    <property type="evidence" value="ECO:0007669"/>
    <property type="project" value="TreeGrafter"/>
</dbReference>
<dbReference type="PANTHER" id="PTHR31495">
    <property type="entry name" value="PEROXYGENASE 3-RELATED"/>
    <property type="match status" value="1"/>
</dbReference>
<comment type="caution">
    <text evidence="3">The sequence shown here is derived from an EMBL/GenBank/DDBJ whole genome shotgun (WGS) entry which is preliminary data.</text>
</comment>
<keyword evidence="2" id="KW-1133">Transmembrane helix</keyword>
<dbReference type="GO" id="GO:0005509">
    <property type="term" value="F:calcium ion binding"/>
    <property type="evidence" value="ECO:0007669"/>
    <property type="project" value="TreeGrafter"/>
</dbReference>
<dbReference type="AlphaFoldDB" id="A0AA88WA77"/>
<accession>A0AA88WA77</accession>
<sequence>MAAVEVERDALATETPFAPVTSKRKVRSDLEKYIPKPYMARALEAPDTHHPKGTPGHKHHSLSVLQQHVAFFDQDGNGIVYPWETYAGLRAIGFNMIVSLVLALAINGALSYPTLPVIRESRNDIISGVRCISSTDLVPQIHHIHLLQGLFPSPFFPIYIYNIHKAKHGSDSGTYDTEGRYMPVNHENIFSKYARTVPDKLTLREVWNITEGNRVAFDLFGWIANKAEWGLLYILARDDEGLLSKEAVRRCFDGSLFEYCAKVHMGAEGKLEVKEDRDRERETVALQFRETKMAAAVVVERDTLATETPLAPVTVERKVGTDLETSIPKPSEAFFDVLLDMARALEAPDIYHPNGTSGHKHYNLSVLQQHVAFFDQDDNGIVYPWETYTGLLAIGFNMIASLVLALVINGALSYATLPGWIPSPFLPIYIYNIHKSKHGSDSKTYDTEGRYMPVHFENIFSKYARTVPDKLTLGELWDMTEGNRDAFDLFGWIASKTEWGLLYVLARDEEGFLSREAIRRCYDGSLFEYCAKVNMGAEGKMG</sequence>
<gene>
    <name evidence="3" type="ORF">RJ639_046787</name>
</gene>